<dbReference type="InterPro" id="IPR043141">
    <property type="entry name" value="Ribosomal_uL10-like_sf"/>
</dbReference>
<gene>
    <name evidence="2" type="ORF">PXEA_LOCUS30596</name>
</gene>
<dbReference type="EMBL" id="CAAALY010254158">
    <property type="protein sequence ID" value="VEL37156.1"/>
    <property type="molecule type" value="Genomic_DNA"/>
</dbReference>
<dbReference type="Proteomes" id="UP000784294">
    <property type="component" value="Unassembled WGS sequence"/>
</dbReference>
<dbReference type="Gene3D" id="3.30.70.1730">
    <property type="match status" value="1"/>
</dbReference>
<name>A0A3S5B8T1_9PLAT</name>
<comment type="similarity">
    <text evidence="1">Belongs to the universal ribosomal protein uL10 family.</text>
</comment>
<proteinExistence type="inferred from homology"/>
<organism evidence="2 3">
    <name type="scientific">Protopolystoma xenopodis</name>
    <dbReference type="NCBI Taxonomy" id="117903"/>
    <lineage>
        <taxon>Eukaryota</taxon>
        <taxon>Metazoa</taxon>
        <taxon>Spiralia</taxon>
        <taxon>Lophotrochozoa</taxon>
        <taxon>Platyhelminthes</taxon>
        <taxon>Monogenea</taxon>
        <taxon>Polyopisthocotylea</taxon>
        <taxon>Polystomatidea</taxon>
        <taxon>Polystomatidae</taxon>
        <taxon>Protopolystoma</taxon>
    </lineage>
</organism>
<protein>
    <submittedName>
        <fullName evidence="2">Uncharacterized protein</fullName>
    </submittedName>
</protein>
<sequence length="128" mass="15325">MSRHFFLRIGQYFAQPCRWRYVRDPGTLDKRLLRAVSKPVIPMPKISPVETRLHLEEQKKLKLENSSYRRFLVERALTDFYAKADGRMVIFIQPLQCPSHHFIQFKNLLFHKGLHFHKFPLDILSYAL</sequence>
<evidence type="ECO:0000313" key="2">
    <source>
        <dbReference type="EMBL" id="VEL37156.1"/>
    </source>
</evidence>
<evidence type="ECO:0000256" key="1">
    <source>
        <dbReference type="ARBA" id="ARBA00008889"/>
    </source>
</evidence>
<evidence type="ECO:0000313" key="3">
    <source>
        <dbReference type="Proteomes" id="UP000784294"/>
    </source>
</evidence>
<accession>A0A3S5B8T1</accession>
<reference evidence="2" key="1">
    <citation type="submission" date="2018-11" db="EMBL/GenBank/DDBJ databases">
        <authorList>
            <consortium name="Pathogen Informatics"/>
        </authorList>
    </citation>
    <scope>NUCLEOTIDE SEQUENCE</scope>
</reference>
<keyword evidence="3" id="KW-1185">Reference proteome</keyword>
<dbReference type="AlphaFoldDB" id="A0A3S5B8T1"/>
<dbReference type="OrthoDB" id="360689at2759"/>
<comment type="caution">
    <text evidence="2">The sequence shown here is derived from an EMBL/GenBank/DDBJ whole genome shotgun (WGS) entry which is preliminary data.</text>
</comment>